<dbReference type="Proteomes" id="UP000268727">
    <property type="component" value="Unassembled WGS sequence"/>
</dbReference>
<dbReference type="SMART" id="SM00513">
    <property type="entry name" value="SAP"/>
    <property type="match status" value="1"/>
</dbReference>
<feature type="compositionally biased region" description="Basic and acidic residues" evidence="1">
    <location>
        <begin position="98"/>
        <end position="112"/>
    </location>
</feature>
<evidence type="ECO:0000313" key="4">
    <source>
        <dbReference type="Proteomes" id="UP000268727"/>
    </source>
</evidence>
<dbReference type="AlphaFoldDB" id="A0A3N1H1K6"/>
<dbReference type="InterPro" id="IPR003034">
    <property type="entry name" value="SAP_dom"/>
</dbReference>
<dbReference type="Gene3D" id="1.10.720.30">
    <property type="entry name" value="SAP domain"/>
    <property type="match status" value="1"/>
</dbReference>
<dbReference type="InterPro" id="IPR036361">
    <property type="entry name" value="SAP_dom_sf"/>
</dbReference>
<evidence type="ECO:0000259" key="2">
    <source>
        <dbReference type="PROSITE" id="PS50800"/>
    </source>
</evidence>
<protein>
    <submittedName>
        <fullName evidence="3">SAP domain-containing protein</fullName>
    </submittedName>
</protein>
<feature type="compositionally biased region" description="Low complexity" evidence="1">
    <location>
        <begin position="41"/>
        <end position="62"/>
    </location>
</feature>
<feature type="compositionally biased region" description="Acidic residues" evidence="1">
    <location>
        <begin position="113"/>
        <end position="124"/>
    </location>
</feature>
<dbReference type="Pfam" id="PF02037">
    <property type="entry name" value="SAP"/>
    <property type="match status" value="1"/>
</dbReference>
<feature type="region of interest" description="Disordered" evidence="1">
    <location>
        <begin position="85"/>
        <end position="124"/>
    </location>
</feature>
<dbReference type="SUPFAM" id="SSF68906">
    <property type="entry name" value="SAP domain"/>
    <property type="match status" value="1"/>
</dbReference>
<feature type="region of interest" description="Disordered" evidence="1">
    <location>
        <begin position="41"/>
        <end position="67"/>
    </location>
</feature>
<feature type="domain" description="SAP" evidence="2">
    <location>
        <begin position="69"/>
        <end position="103"/>
    </location>
</feature>
<comment type="caution">
    <text evidence="3">The sequence shown here is derived from an EMBL/GenBank/DDBJ whole genome shotgun (WGS) entry which is preliminary data.</text>
</comment>
<proteinExistence type="predicted"/>
<name>A0A3N1H1K6_9PSEU</name>
<keyword evidence="4" id="KW-1185">Reference proteome</keyword>
<dbReference type="EMBL" id="RJKM01000001">
    <property type="protein sequence ID" value="ROP36286.1"/>
    <property type="molecule type" value="Genomic_DNA"/>
</dbReference>
<organism evidence="3 4">
    <name type="scientific">Saccharothrix texasensis</name>
    <dbReference type="NCBI Taxonomy" id="103734"/>
    <lineage>
        <taxon>Bacteria</taxon>
        <taxon>Bacillati</taxon>
        <taxon>Actinomycetota</taxon>
        <taxon>Actinomycetes</taxon>
        <taxon>Pseudonocardiales</taxon>
        <taxon>Pseudonocardiaceae</taxon>
        <taxon>Saccharothrix</taxon>
    </lineage>
</organism>
<dbReference type="PROSITE" id="PS50800">
    <property type="entry name" value="SAP"/>
    <property type="match status" value="1"/>
</dbReference>
<evidence type="ECO:0000256" key="1">
    <source>
        <dbReference type="SAM" id="MobiDB-lite"/>
    </source>
</evidence>
<accession>A0A3N1H1K6</accession>
<evidence type="ECO:0000313" key="3">
    <source>
        <dbReference type="EMBL" id="ROP36286.1"/>
    </source>
</evidence>
<dbReference type="RefSeq" id="WP_123742301.1">
    <property type="nucleotide sequence ID" value="NZ_RJKM01000001.1"/>
</dbReference>
<gene>
    <name evidence="3" type="ORF">EDD40_1551</name>
</gene>
<sequence>MRVVYDGPYRAVNVAAVGLIALRGEPIEVPDVVGLSLIEQDTWSDPDAPPDTATMADPAVPAGTDVPDYRSWSAARLREALAGRRLPTDGTRPVLAERLADHVRTTAGRDERTGDDETTAEVTP</sequence>
<reference evidence="3 4" key="1">
    <citation type="submission" date="2018-11" db="EMBL/GenBank/DDBJ databases">
        <title>Sequencing the genomes of 1000 actinobacteria strains.</title>
        <authorList>
            <person name="Klenk H.-P."/>
        </authorList>
    </citation>
    <scope>NUCLEOTIDE SEQUENCE [LARGE SCALE GENOMIC DNA]</scope>
    <source>
        <strain evidence="3 4">DSM 44231</strain>
    </source>
</reference>
<dbReference type="OrthoDB" id="3699551at2"/>